<proteinExistence type="predicted"/>
<comment type="caution">
    <text evidence="1">The sequence shown here is derived from an EMBL/GenBank/DDBJ whole genome shotgun (WGS) entry which is preliminary data.</text>
</comment>
<reference evidence="1 2" key="1">
    <citation type="submission" date="2024-01" db="EMBL/GenBank/DDBJ databases">
        <title>The genomes of 5 underutilized Papilionoideae crops provide insights into root nodulation and disease resistanc.</title>
        <authorList>
            <person name="Jiang F."/>
        </authorList>
    </citation>
    <scope>NUCLEOTIDE SEQUENCE [LARGE SCALE GENOMIC DNA]</scope>
    <source>
        <strain evidence="1">LVBAO_FW01</strain>
        <tissue evidence="1">Leaves</tissue>
    </source>
</reference>
<name>A0AAN9LN29_CANGL</name>
<organism evidence="1 2">
    <name type="scientific">Canavalia gladiata</name>
    <name type="common">Sword bean</name>
    <name type="synonym">Dolichos gladiatus</name>
    <dbReference type="NCBI Taxonomy" id="3824"/>
    <lineage>
        <taxon>Eukaryota</taxon>
        <taxon>Viridiplantae</taxon>
        <taxon>Streptophyta</taxon>
        <taxon>Embryophyta</taxon>
        <taxon>Tracheophyta</taxon>
        <taxon>Spermatophyta</taxon>
        <taxon>Magnoliopsida</taxon>
        <taxon>eudicotyledons</taxon>
        <taxon>Gunneridae</taxon>
        <taxon>Pentapetalae</taxon>
        <taxon>rosids</taxon>
        <taxon>fabids</taxon>
        <taxon>Fabales</taxon>
        <taxon>Fabaceae</taxon>
        <taxon>Papilionoideae</taxon>
        <taxon>50 kb inversion clade</taxon>
        <taxon>NPAAA clade</taxon>
        <taxon>indigoferoid/millettioid clade</taxon>
        <taxon>Phaseoleae</taxon>
        <taxon>Canavalia</taxon>
    </lineage>
</organism>
<dbReference type="EMBL" id="JAYMYQ010000004">
    <property type="protein sequence ID" value="KAK7338999.1"/>
    <property type="molecule type" value="Genomic_DNA"/>
</dbReference>
<accession>A0AAN9LN29</accession>
<dbReference type="Proteomes" id="UP001367508">
    <property type="component" value="Unassembled WGS sequence"/>
</dbReference>
<dbReference type="AlphaFoldDB" id="A0AAN9LN29"/>
<evidence type="ECO:0000313" key="1">
    <source>
        <dbReference type="EMBL" id="KAK7338999.1"/>
    </source>
</evidence>
<gene>
    <name evidence="1" type="ORF">VNO77_19635</name>
</gene>
<protein>
    <submittedName>
        <fullName evidence="1">Uncharacterized protein</fullName>
    </submittedName>
</protein>
<keyword evidence="2" id="KW-1185">Reference proteome</keyword>
<evidence type="ECO:0000313" key="2">
    <source>
        <dbReference type="Proteomes" id="UP001367508"/>
    </source>
</evidence>
<sequence>MVKSGSFTLDYPAIYLTKPQFPSVDINLMDMNVVLRSDRIKHVNDDYQYRLKIEALPRSFIKNAGTLHPLSRSHHERRLESSSSSW</sequence>